<evidence type="ECO:0000256" key="4">
    <source>
        <dbReference type="SAM" id="SignalP"/>
    </source>
</evidence>
<sequence length="177" mass="19360">MNRRNMLYGGVAAAAALAGAGAAWWKFQPHDATPEAVAKVAESFWTLSFDTPDGKPLPMSSFRGKLLLVNFWATWCPPCVEELPLLDFFYQENKDKNLQVVGLAVDQPSAVQTWLKTRPLNFPVGMAGLGGTELSKSLGNITGSLPFTVIFSPSGVLMHRKIGKVLPEELVQWTKLV</sequence>
<accession>A0AAU7LVM1</accession>
<comment type="subcellular location">
    <subcellularLocation>
        <location evidence="1">Cell envelope</location>
    </subcellularLocation>
</comment>
<dbReference type="InterPro" id="IPR006311">
    <property type="entry name" value="TAT_signal"/>
</dbReference>
<protein>
    <submittedName>
        <fullName evidence="6">TlpA disulfide reductase family protein</fullName>
    </submittedName>
</protein>
<dbReference type="GO" id="GO:0017004">
    <property type="term" value="P:cytochrome complex assembly"/>
    <property type="evidence" value="ECO:0007669"/>
    <property type="project" value="UniProtKB-KW"/>
</dbReference>
<organism evidence="6">
    <name type="scientific">Polaromonas hydrogenivorans</name>
    <dbReference type="NCBI Taxonomy" id="335476"/>
    <lineage>
        <taxon>Bacteria</taxon>
        <taxon>Pseudomonadati</taxon>
        <taxon>Pseudomonadota</taxon>
        <taxon>Betaproteobacteria</taxon>
        <taxon>Burkholderiales</taxon>
        <taxon>Comamonadaceae</taxon>
        <taxon>Polaromonas</taxon>
    </lineage>
</organism>
<feature type="signal peptide" evidence="4">
    <location>
        <begin position="1"/>
        <end position="22"/>
    </location>
</feature>
<evidence type="ECO:0000259" key="5">
    <source>
        <dbReference type="PROSITE" id="PS51352"/>
    </source>
</evidence>
<dbReference type="RefSeq" id="WP_349280325.1">
    <property type="nucleotide sequence ID" value="NZ_CBCSCU010000012.1"/>
</dbReference>
<dbReference type="Pfam" id="PF08534">
    <property type="entry name" value="Redoxin"/>
    <property type="match status" value="1"/>
</dbReference>
<keyword evidence="4" id="KW-0732">Signal</keyword>
<dbReference type="InterPro" id="IPR017937">
    <property type="entry name" value="Thioredoxin_CS"/>
</dbReference>
<evidence type="ECO:0000256" key="1">
    <source>
        <dbReference type="ARBA" id="ARBA00004196"/>
    </source>
</evidence>
<dbReference type="AlphaFoldDB" id="A0AAU7LVM1"/>
<dbReference type="PANTHER" id="PTHR42852:SF13">
    <property type="entry name" value="PROTEIN DIPZ"/>
    <property type="match status" value="1"/>
</dbReference>
<name>A0AAU7LVM1_9BURK</name>
<dbReference type="CDD" id="cd02966">
    <property type="entry name" value="TlpA_like_family"/>
    <property type="match status" value="1"/>
</dbReference>
<keyword evidence="3" id="KW-0676">Redox-active center</keyword>
<evidence type="ECO:0000256" key="3">
    <source>
        <dbReference type="ARBA" id="ARBA00023284"/>
    </source>
</evidence>
<dbReference type="EMBL" id="CP157675">
    <property type="protein sequence ID" value="XBP71008.1"/>
    <property type="molecule type" value="Genomic_DNA"/>
</dbReference>
<gene>
    <name evidence="6" type="ORF">ABLV49_04135</name>
</gene>
<evidence type="ECO:0000313" key="6">
    <source>
        <dbReference type="EMBL" id="XBP71008.1"/>
    </source>
</evidence>
<dbReference type="GO" id="GO:0030313">
    <property type="term" value="C:cell envelope"/>
    <property type="evidence" value="ECO:0007669"/>
    <property type="project" value="UniProtKB-SubCell"/>
</dbReference>
<keyword evidence="2" id="KW-0201">Cytochrome c-type biogenesis</keyword>
<dbReference type="Gene3D" id="3.40.30.10">
    <property type="entry name" value="Glutaredoxin"/>
    <property type="match status" value="1"/>
</dbReference>
<dbReference type="InterPro" id="IPR013766">
    <property type="entry name" value="Thioredoxin_domain"/>
</dbReference>
<feature type="domain" description="Thioredoxin" evidence="5">
    <location>
        <begin position="38"/>
        <end position="177"/>
    </location>
</feature>
<dbReference type="PROSITE" id="PS00194">
    <property type="entry name" value="THIOREDOXIN_1"/>
    <property type="match status" value="1"/>
</dbReference>
<reference evidence="6" key="1">
    <citation type="submission" date="2024-05" db="EMBL/GenBank/DDBJ databases">
        <authorList>
            <person name="Bunk B."/>
            <person name="Swiderski J."/>
            <person name="Sproer C."/>
            <person name="Thiel V."/>
        </authorList>
    </citation>
    <scope>NUCLEOTIDE SEQUENCE</scope>
    <source>
        <strain evidence="6">DSM 17735</strain>
    </source>
</reference>
<dbReference type="SUPFAM" id="SSF52833">
    <property type="entry name" value="Thioredoxin-like"/>
    <property type="match status" value="1"/>
</dbReference>
<dbReference type="InterPro" id="IPR036249">
    <property type="entry name" value="Thioredoxin-like_sf"/>
</dbReference>
<dbReference type="PANTHER" id="PTHR42852">
    <property type="entry name" value="THIOL:DISULFIDE INTERCHANGE PROTEIN DSBE"/>
    <property type="match status" value="1"/>
</dbReference>
<feature type="chain" id="PRO_5043481832" evidence="4">
    <location>
        <begin position="23"/>
        <end position="177"/>
    </location>
</feature>
<dbReference type="GO" id="GO:0015036">
    <property type="term" value="F:disulfide oxidoreductase activity"/>
    <property type="evidence" value="ECO:0007669"/>
    <property type="project" value="UniProtKB-ARBA"/>
</dbReference>
<dbReference type="PROSITE" id="PS51352">
    <property type="entry name" value="THIOREDOXIN_2"/>
    <property type="match status" value="1"/>
</dbReference>
<evidence type="ECO:0000256" key="2">
    <source>
        <dbReference type="ARBA" id="ARBA00022748"/>
    </source>
</evidence>
<dbReference type="InterPro" id="IPR013740">
    <property type="entry name" value="Redoxin"/>
</dbReference>
<dbReference type="PROSITE" id="PS51318">
    <property type="entry name" value="TAT"/>
    <property type="match status" value="1"/>
</dbReference>
<dbReference type="InterPro" id="IPR050553">
    <property type="entry name" value="Thioredoxin_ResA/DsbE_sf"/>
</dbReference>
<proteinExistence type="predicted"/>